<dbReference type="CDD" id="cd18103">
    <property type="entry name" value="SpoU-like_RlmB"/>
    <property type="match status" value="1"/>
</dbReference>
<dbReference type="FunFam" id="3.40.1280.10:FF:000008">
    <property type="entry name" value="Group 3 RNA methyltransferase TrmH"/>
    <property type="match status" value="1"/>
</dbReference>
<keyword evidence="2 5" id="KW-0489">Methyltransferase</keyword>
<dbReference type="Pfam" id="PF00588">
    <property type="entry name" value="SpoU_methylase"/>
    <property type="match status" value="1"/>
</dbReference>
<dbReference type="InterPro" id="IPR029026">
    <property type="entry name" value="tRNA_m1G_MTases_N"/>
</dbReference>
<evidence type="ECO:0000256" key="1">
    <source>
        <dbReference type="ARBA" id="ARBA00007228"/>
    </source>
</evidence>
<keyword evidence="3 5" id="KW-0808">Transferase</keyword>
<evidence type="ECO:0000256" key="3">
    <source>
        <dbReference type="ARBA" id="ARBA00022679"/>
    </source>
</evidence>
<dbReference type="PANTHER" id="PTHR46429:SF1">
    <property type="entry name" value="23S RRNA (GUANOSINE-2'-O-)-METHYLTRANSFERASE RLMB"/>
    <property type="match status" value="1"/>
</dbReference>
<dbReference type="GO" id="GO:0003723">
    <property type="term" value="F:RNA binding"/>
    <property type="evidence" value="ECO:0007669"/>
    <property type="project" value="InterPro"/>
</dbReference>
<protein>
    <submittedName>
        <fullName evidence="5">23S rRNA (Guanosine(2251)-2'-O)-methyltransferase RlmB</fullName>
    </submittedName>
</protein>
<dbReference type="GO" id="GO:0008173">
    <property type="term" value="F:RNA methyltransferase activity"/>
    <property type="evidence" value="ECO:0007669"/>
    <property type="project" value="InterPro"/>
</dbReference>
<evidence type="ECO:0000256" key="2">
    <source>
        <dbReference type="ARBA" id="ARBA00022603"/>
    </source>
</evidence>
<comment type="caution">
    <text evidence="5">The sequence shown here is derived from an EMBL/GenBank/DDBJ whole genome shotgun (WGS) entry which is preliminary data.</text>
</comment>
<dbReference type="Gene3D" id="3.30.1330.30">
    <property type="match status" value="1"/>
</dbReference>
<dbReference type="GO" id="GO:0006396">
    <property type="term" value="P:RNA processing"/>
    <property type="evidence" value="ECO:0007669"/>
    <property type="project" value="InterPro"/>
</dbReference>
<organism evidence="5 6">
    <name type="scientific">Bacillus thermozeamaize</name>
    <dbReference type="NCBI Taxonomy" id="230954"/>
    <lineage>
        <taxon>Bacteria</taxon>
        <taxon>Bacillati</taxon>
        <taxon>Bacillota</taxon>
        <taxon>Bacilli</taxon>
        <taxon>Bacillales</taxon>
        <taxon>Bacillaceae</taxon>
        <taxon>Bacillus</taxon>
    </lineage>
</organism>
<dbReference type="SMART" id="SM00967">
    <property type="entry name" value="SpoU_sub_bind"/>
    <property type="match status" value="1"/>
</dbReference>
<dbReference type="InterPro" id="IPR013123">
    <property type="entry name" value="SpoU_subst-bd"/>
</dbReference>
<evidence type="ECO:0000259" key="4">
    <source>
        <dbReference type="SMART" id="SM00967"/>
    </source>
</evidence>
<evidence type="ECO:0000313" key="5">
    <source>
        <dbReference type="EMBL" id="OUM89107.1"/>
    </source>
</evidence>
<dbReference type="NCBIfam" id="TIGR00186">
    <property type="entry name" value="rRNA_methyl_3"/>
    <property type="match status" value="1"/>
</dbReference>
<dbReference type="InterPro" id="IPR004441">
    <property type="entry name" value="rRNA_MeTrfase_TrmH"/>
</dbReference>
<evidence type="ECO:0000313" key="6">
    <source>
        <dbReference type="Proteomes" id="UP000196475"/>
    </source>
</evidence>
<gene>
    <name evidence="5" type="ORF">BAA01_03400</name>
</gene>
<dbReference type="Proteomes" id="UP000196475">
    <property type="component" value="Unassembled WGS sequence"/>
</dbReference>
<dbReference type="Pfam" id="PF08032">
    <property type="entry name" value="SpoU_sub_bind"/>
    <property type="match status" value="1"/>
</dbReference>
<sequence>MTEHIGGRNPVLEALRSGRTVDTIYFAEGIRETGVREIRRLAQQRGVVLQTVPRRKLDELFGTPHHQGVVARVSPYTYLELEDLLQQLQGRENPPFLILLDGIEDPHNLGSILRTGDAVGIDGVIIPKRRSVGLTQTVAKVSTGAVEYVPVVRVNNVARCIERLQQDGIWVIGTDPAAGQVYTEAAYDMPIALMIGGEGKGLSRLAREKADFLVRLPMVGHVNSLNASVAAAVLMYEVFRQRHLAKGVGGQKG</sequence>
<comment type="similarity">
    <text evidence="1">Belongs to the class IV-like SAM-binding methyltransferase superfamily. RNA methyltransferase TrmH family.</text>
</comment>
<dbReference type="SUPFAM" id="SSF75217">
    <property type="entry name" value="alpha/beta knot"/>
    <property type="match status" value="1"/>
</dbReference>
<proteinExistence type="inferred from homology"/>
<accession>A0A1Y3PSG2</accession>
<reference evidence="6" key="1">
    <citation type="submission" date="2016-06" db="EMBL/GenBank/DDBJ databases">
        <authorList>
            <person name="Nascimento L."/>
            <person name="Pereira R.V."/>
            <person name="Martins L.F."/>
            <person name="Quaggio R.B."/>
            <person name="Silva A.M."/>
            <person name="Setubal J.C."/>
        </authorList>
    </citation>
    <scope>NUCLEOTIDE SEQUENCE [LARGE SCALE GENOMIC DNA]</scope>
</reference>
<feature type="domain" description="RNA 2-O ribose methyltransferase substrate binding" evidence="4">
    <location>
        <begin position="4"/>
        <end position="79"/>
    </location>
</feature>
<dbReference type="GO" id="GO:0032259">
    <property type="term" value="P:methylation"/>
    <property type="evidence" value="ECO:0007669"/>
    <property type="project" value="UniProtKB-KW"/>
</dbReference>
<dbReference type="InterPro" id="IPR029064">
    <property type="entry name" value="Ribosomal_eL30-like_sf"/>
</dbReference>
<dbReference type="GO" id="GO:0005829">
    <property type="term" value="C:cytosol"/>
    <property type="evidence" value="ECO:0007669"/>
    <property type="project" value="TreeGrafter"/>
</dbReference>
<dbReference type="AlphaFoldDB" id="A0A1Y3PSG2"/>
<dbReference type="InterPro" id="IPR001537">
    <property type="entry name" value="SpoU_MeTrfase"/>
</dbReference>
<dbReference type="EMBL" id="LZRT01000052">
    <property type="protein sequence ID" value="OUM89107.1"/>
    <property type="molecule type" value="Genomic_DNA"/>
</dbReference>
<dbReference type="InterPro" id="IPR029028">
    <property type="entry name" value="Alpha/beta_knot_MTases"/>
</dbReference>
<name>A0A1Y3PSG2_9BACI</name>
<dbReference type="Gene3D" id="3.40.1280.10">
    <property type="match status" value="1"/>
</dbReference>
<dbReference type="SUPFAM" id="SSF55315">
    <property type="entry name" value="L30e-like"/>
    <property type="match status" value="1"/>
</dbReference>
<dbReference type="PANTHER" id="PTHR46429">
    <property type="entry name" value="23S RRNA (GUANOSINE-2'-O-)-METHYLTRANSFERASE RLMB"/>
    <property type="match status" value="1"/>
</dbReference>